<keyword evidence="1" id="KW-1133">Transmembrane helix</keyword>
<evidence type="ECO:0000313" key="3">
    <source>
        <dbReference type="Proteomes" id="UP000470404"/>
    </source>
</evidence>
<evidence type="ECO:0000313" key="2">
    <source>
        <dbReference type="EMBL" id="NEC57411.1"/>
    </source>
</evidence>
<protein>
    <recommendedName>
        <fullName evidence="4">DUF4760 domain-containing protein</fullName>
    </recommendedName>
</protein>
<feature type="transmembrane region" description="Helical" evidence="1">
    <location>
        <begin position="6"/>
        <end position="25"/>
    </location>
</feature>
<accession>A0ABX0BP82</accession>
<keyword evidence="3" id="KW-1185">Reference proteome</keyword>
<sequence length="233" mass="27045">MDGVWVAVAGGAGALVGGIGAQFVNGTYSRRRAERDLTHNRWGHWRDERLSAYLELFSAVESWLKILYAYEAQEELKKSLGGKIEDDCKFRVNFDKFLRFNSVASRYGDEVSRHYVKIQCLGSKEFVKRAEILDAFLRSNIEWHRIGSMGGSYTAWHGDTNWGEIFKQRDSFEGETRRRLNLLIDAARRDLGSDIEIRRKRILVRIVLHVLGIPSWFKKSFQEIKEEIKRGRD</sequence>
<evidence type="ECO:0008006" key="4">
    <source>
        <dbReference type="Google" id="ProtNLM"/>
    </source>
</evidence>
<proteinExistence type="predicted"/>
<name>A0ABX0BP82_9PSEU</name>
<dbReference type="RefSeq" id="WP_157904817.1">
    <property type="nucleotide sequence ID" value="NZ_JAAGNC010000089.1"/>
</dbReference>
<keyword evidence="1" id="KW-0812">Transmembrane</keyword>
<keyword evidence="1" id="KW-0472">Membrane</keyword>
<evidence type="ECO:0000256" key="1">
    <source>
        <dbReference type="SAM" id="Phobius"/>
    </source>
</evidence>
<gene>
    <name evidence="2" type="ORF">G3I59_17865</name>
</gene>
<dbReference type="EMBL" id="JAAGNC010000089">
    <property type="protein sequence ID" value="NEC57411.1"/>
    <property type="molecule type" value="Genomic_DNA"/>
</dbReference>
<comment type="caution">
    <text evidence="2">The sequence shown here is derived from an EMBL/GenBank/DDBJ whole genome shotgun (WGS) entry which is preliminary data.</text>
</comment>
<reference evidence="2 3" key="1">
    <citation type="submission" date="2020-01" db="EMBL/GenBank/DDBJ databases">
        <title>Insect and environment-associated Actinomycetes.</title>
        <authorList>
            <person name="Currrie C."/>
            <person name="Chevrette M."/>
            <person name="Carlson C."/>
            <person name="Stubbendieck R."/>
            <person name="Wendt-Pienkowski E."/>
        </authorList>
    </citation>
    <scope>NUCLEOTIDE SEQUENCE [LARGE SCALE GENOMIC DNA]</scope>
    <source>
        <strain evidence="2 3">SID8386</strain>
    </source>
</reference>
<dbReference type="Proteomes" id="UP000470404">
    <property type="component" value="Unassembled WGS sequence"/>
</dbReference>
<organism evidence="2 3">
    <name type="scientific">Amycolatopsis rubida</name>
    <dbReference type="NCBI Taxonomy" id="112413"/>
    <lineage>
        <taxon>Bacteria</taxon>
        <taxon>Bacillati</taxon>
        <taxon>Actinomycetota</taxon>
        <taxon>Actinomycetes</taxon>
        <taxon>Pseudonocardiales</taxon>
        <taxon>Pseudonocardiaceae</taxon>
        <taxon>Amycolatopsis</taxon>
    </lineage>
</organism>